<organism evidence="2">
    <name type="scientific">Sesamum latifolium</name>
    <dbReference type="NCBI Taxonomy" id="2727402"/>
    <lineage>
        <taxon>Eukaryota</taxon>
        <taxon>Viridiplantae</taxon>
        <taxon>Streptophyta</taxon>
        <taxon>Embryophyta</taxon>
        <taxon>Tracheophyta</taxon>
        <taxon>Spermatophyta</taxon>
        <taxon>Magnoliopsida</taxon>
        <taxon>eudicotyledons</taxon>
        <taxon>Gunneridae</taxon>
        <taxon>Pentapetalae</taxon>
        <taxon>asterids</taxon>
        <taxon>lamiids</taxon>
        <taxon>Lamiales</taxon>
        <taxon>Pedaliaceae</taxon>
        <taxon>Sesamum</taxon>
    </lineage>
</organism>
<dbReference type="AlphaFoldDB" id="A0AAW2UUM7"/>
<accession>A0AAW2UUM7</accession>
<dbReference type="EMBL" id="JACGWN010000011">
    <property type="protein sequence ID" value="KAL0420623.1"/>
    <property type="molecule type" value="Genomic_DNA"/>
</dbReference>
<gene>
    <name evidence="2" type="ORF">Slati_3085200</name>
</gene>
<evidence type="ECO:0000256" key="1">
    <source>
        <dbReference type="SAM" id="MobiDB-lite"/>
    </source>
</evidence>
<name>A0AAW2UUM7_9LAMI</name>
<protein>
    <submittedName>
        <fullName evidence="2">Uncharacterized protein</fullName>
    </submittedName>
</protein>
<reference evidence="2" key="1">
    <citation type="submission" date="2020-06" db="EMBL/GenBank/DDBJ databases">
        <authorList>
            <person name="Li T."/>
            <person name="Hu X."/>
            <person name="Zhang T."/>
            <person name="Song X."/>
            <person name="Zhang H."/>
            <person name="Dai N."/>
            <person name="Sheng W."/>
            <person name="Hou X."/>
            <person name="Wei L."/>
        </authorList>
    </citation>
    <scope>NUCLEOTIDE SEQUENCE</scope>
    <source>
        <strain evidence="2">KEN1</strain>
        <tissue evidence="2">Leaf</tissue>
    </source>
</reference>
<feature type="non-terminal residue" evidence="2">
    <location>
        <position position="1"/>
    </location>
</feature>
<proteinExistence type="predicted"/>
<comment type="caution">
    <text evidence="2">The sequence shown here is derived from an EMBL/GenBank/DDBJ whole genome shotgun (WGS) entry which is preliminary data.</text>
</comment>
<reference evidence="2" key="2">
    <citation type="journal article" date="2024" name="Plant">
        <title>Genomic evolution and insights into agronomic trait innovations of Sesamum species.</title>
        <authorList>
            <person name="Miao H."/>
            <person name="Wang L."/>
            <person name="Qu L."/>
            <person name="Liu H."/>
            <person name="Sun Y."/>
            <person name="Le M."/>
            <person name="Wang Q."/>
            <person name="Wei S."/>
            <person name="Zheng Y."/>
            <person name="Lin W."/>
            <person name="Duan Y."/>
            <person name="Cao H."/>
            <person name="Xiong S."/>
            <person name="Wang X."/>
            <person name="Wei L."/>
            <person name="Li C."/>
            <person name="Ma Q."/>
            <person name="Ju M."/>
            <person name="Zhao R."/>
            <person name="Li G."/>
            <person name="Mu C."/>
            <person name="Tian Q."/>
            <person name="Mei H."/>
            <person name="Zhang T."/>
            <person name="Gao T."/>
            <person name="Zhang H."/>
        </authorList>
    </citation>
    <scope>NUCLEOTIDE SEQUENCE</scope>
    <source>
        <strain evidence="2">KEN1</strain>
    </source>
</reference>
<feature type="region of interest" description="Disordered" evidence="1">
    <location>
        <begin position="18"/>
        <end position="39"/>
    </location>
</feature>
<evidence type="ECO:0000313" key="2">
    <source>
        <dbReference type="EMBL" id="KAL0420623.1"/>
    </source>
</evidence>
<sequence>KFLQVKFSLLKKNPAFSPPAVSRTRPVRDQASSHPASSRSAIRLARALASSHPASLRPAIWLARDLRASELASLHLASSLAGNPASSRVAGARNVRAGCLSPSNGLPSLSFKAIQLLKELIPINPLFLSVMLCVTL</sequence>